<dbReference type="AlphaFoldDB" id="A0A438JEQ9"/>
<gene>
    <name evidence="1" type="ORF">CK203_022575</name>
</gene>
<comment type="caution">
    <text evidence="1">The sequence shown here is derived from an EMBL/GenBank/DDBJ whole genome shotgun (WGS) entry which is preliminary data.</text>
</comment>
<evidence type="ECO:0000313" key="2">
    <source>
        <dbReference type="Proteomes" id="UP000288805"/>
    </source>
</evidence>
<reference evidence="1 2" key="1">
    <citation type="journal article" date="2018" name="PLoS Genet.">
        <title>Population sequencing reveals clonal diversity and ancestral inbreeding in the grapevine cultivar Chardonnay.</title>
        <authorList>
            <person name="Roach M.J."/>
            <person name="Johnson D.L."/>
            <person name="Bohlmann J."/>
            <person name="van Vuuren H.J."/>
            <person name="Jones S.J."/>
            <person name="Pretorius I.S."/>
            <person name="Schmidt S.A."/>
            <person name="Borneman A.R."/>
        </authorList>
    </citation>
    <scope>NUCLEOTIDE SEQUENCE [LARGE SCALE GENOMIC DNA]</scope>
    <source>
        <strain evidence="2">cv. Chardonnay</strain>
        <tissue evidence="1">Leaf</tissue>
    </source>
</reference>
<protein>
    <submittedName>
        <fullName evidence="1">Uncharacterized protein</fullName>
    </submittedName>
</protein>
<evidence type="ECO:0000313" key="1">
    <source>
        <dbReference type="EMBL" id="RVX07437.1"/>
    </source>
</evidence>
<proteinExistence type="predicted"/>
<name>A0A438JEQ9_VITVI</name>
<dbReference type="Proteomes" id="UP000288805">
    <property type="component" value="Unassembled WGS sequence"/>
</dbReference>
<dbReference type="EMBL" id="QGNW01000046">
    <property type="protein sequence ID" value="RVX07437.1"/>
    <property type="molecule type" value="Genomic_DNA"/>
</dbReference>
<organism evidence="1 2">
    <name type="scientific">Vitis vinifera</name>
    <name type="common">Grape</name>
    <dbReference type="NCBI Taxonomy" id="29760"/>
    <lineage>
        <taxon>Eukaryota</taxon>
        <taxon>Viridiplantae</taxon>
        <taxon>Streptophyta</taxon>
        <taxon>Embryophyta</taxon>
        <taxon>Tracheophyta</taxon>
        <taxon>Spermatophyta</taxon>
        <taxon>Magnoliopsida</taxon>
        <taxon>eudicotyledons</taxon>
        <taxon>Gunneridae</taxon>
        <taxon>Pentapetalae</taxon>
        <taxon>rosids</taxon>
        <taxon>Vitales</taxon>
        <taxon>Vitaceae</taxon>
        <taxon>Viteae</taxon>
        <taxon>Vitis</taxon>
    </lineage>
</organism>
<sequence>MRKGELEEFLFKEEVQLEAKIYGDVAICEIFGEAPRLDGFGIIVSQECWNVSHSQRVKYVPMSDSAITSTLQATCKETSAFGDQPMDTNLFYLDGFDIKDLLLAMDNVKSSLATMGISLTNCSKCS</sequence>
<accession>A0A438JEQ9</accession>